<evidence type="ECO:0000256" key="9">
    <source>
        <dbReference type="ARBA" id="ARBA00023264"/>
    </source>
</evidence>
<evidence type="ECO:0000313" key="11">
    <source>
        <dbReference type="EMBL" id="TVY01439.1"/>
    </source>
</evidence>
<dbReference type="EMBL" id="VNJJ01000004">
    <property type="protein sequence ID" value="TVY01439.1"/>
    <property type="molecule type" value="Genomic_DNA"/>
</dbReference>
<sequence length="203" mass="22040">MVWGWIAAAWLSGSLMFSYWLGLIARHDLKAIGDGNPGGANLIKAAGVQWGLAGIALDFLKGYVPLALLLKNGLVGGYALIPLAAAPVLGHAFSPFMKFKGGKAIAVTFGVWSALTHFEVSLVYAIILAVLMAIDKGIRKGRPSTPKSDAFQVVLGMLLVPIYLYAANYSEEFLWCWLVIFAILVLTHRREIGIFLGRIFHPQ</sequence>
<accession>A0A559JNI1</accession>
<feature type="transmembrane region" description="Helical" evidence="10">
    <location>
        <begin position="172"/>
        <end position="188"/>
    </location>
</feature>
<feature type="transmembrane region" description="Helical" evidence="10">
    <location>
        <begin position="68"/>
        <end position="89"/>
    </location>
</feature>
<evidence type="ECO:0000256" key="10">
    <source>
        <dbReference type="SAM" id="Phobius"/>
    </source>
</evidence>
<keyword evidence="5 10" id="KW-1133">Transmembrane helix</keyword>
<keyword evidence="1" id="KW-1003">Cell membrane</keyword>
<gene>
    <name evidence="11" type="ORF">FPZ45_09910</name>
</gene>
<dbReference type="Proteomes" id="UP000316330">
    <property type="component" value="Unassembled WGS sequence"/>
</dbReference>
<dbReference type="RefSeq" id="WP_144700762.1">
    <property type="nucleotide sequence ID" value="NZ_VNJJ01000004.1"/>
</dbReference>
<evidence type="ECO:0000256" key="5">
    <source>
        <dbReference type="ARBA" id="ARBA00022989"/>
    </source>
</evidence>
<dbReference type="InterPro" id="IPR003811">
    <property type="entry name" value="G3P_acylTferase_PlsY"/>
</dbReference>
<evidence type="ECO:0000313" key="12">
    <source>
        <dbReference type="Proteomes" id="UP000316330"/>
    </source>
</evidence>
<protein>
    <submittedName>
        <fullName evidence="11">Glycerol-3-phosphate acyltransferase</fullName>
    </submittedName>
</protein>
<dbReference type="Pfam" id="PF02660">
    <property type="entry name" value="G3P_acyltransf"/>
    <property type="match status" value="1"/>
</dbReference>
<evidence type="ECO:0000256" key="4">
    <source>
        <dbReference type="ARBA" id="ARBA00022692"/>
    </source>
</evidence>
<keyword evidence="12" id="KW-1185">Reference proteome</keyword>
<dbReference type="OrthoDB" id="9777124at2"/>
<evidence type="ECO:0000256" key="2">
    <source>
        <dbReference type="ARBA" id="ARBA00022516"/>
    </source>
</evidence>
<keyword evidence="11" id="KW-0012">Acyltransferase</keyword>
<evidence type="ECO:0000256" key="3">
    <source>
        <dbReference type="ARBA" id="ARBA00022679"/>
    </source>
</evidence>
<dbReference type="GO" id="GO:0008654">
    <property type="term" value="P:phospholipid biosynthetic process"/>
    <property type="evidence" value="ECO:0007669"/>
    <property type="project" value="UniProtKB-KW"/>
</dbReference>
<keyword evidence="9" id="KW-1208">Phospholipid metabolism</keyword>
<keyword evidence="8" id="KW-0594">Phospholipid biosynthesis</keyword>
<proteinExistence type="predicted"/>
<evidence type="ECO:0000256" key="8">
    <source>
        <dbReference type="ARBA" id="ARBA00023209"/>
    </source>
</evidence>
<keyword evidence="3 11" id="KW-0808">Transferase</keyword>
<keyword evidence="2" id="KW-0444">Lipid biosynthesis</keyword>
<evidence type="ECO:0000256" key="6">
    <source>
        <dbReference type="ARBA" id="ARBA00023098"/>
    </source>
</evidence>
<keyword evidence="4 10" id="KW-0812">Transmembrane</keyword>
<keyword evidence="7 10" id="KW-0472">Membrane</keyword>
<reference evidence="11 12" key="1">
    <citation type="submission" date="2019-07" db="EMBL/GenBank/DDBJ databases">
        <authorList>
            <person name="Kim J."/>
        </authorList>
    </citation>
    <scope>NUCLEOTIDE SEQUENCE [LARGE SCALE GENOMIC DNA]</scope>
    <source>
        <strain evidence="11 12">G13</strain>
    </source>
</reference>
<dbReference type="PANTHER" id="PTHR30309">
    <property type="entry name" value="INNER MEMBRANE PROTEIN YGIH"/>
    <property type="match status" value="1"/>
</dbReference>
<name>A0A559JNI1_9BACL</name>
<dbReference type="PANTHER" id="PTHR30309:SF1">
    <property type="entry name" value="GLYCEROL-3-PHOSPHATE ACYLTRANSFERASE 1"/>
    <property type="match status" value="1"/>
</dbReference>
<dbReference type="AlphaFoldDB" id="A0A559JNI1"/>
<organism evidence="11 12">
    <name type="scientific">Cohnella terricola</name>
    <dbReference type="NCBI Taxonomy" id="1289167"/>
    <lineage>
        <taxon>Bacteria</taxon>
        <taxon>Bacillati</taxon>
        <taxon>Bacillota</taxon>
        <taxon>Bacilli</taxon>
        <taxon>Bacillales</taxon>
        <taxon>Paenibacillaceae</taxon>
        <taxon>Cohnella</taxon>
    </lineage>
</organism>
<feature type="transmembrane region" description="Helical" evidence="10">
    <location>
        <begin position="109"/>
        <end position="134"/>
    </location>
</feature>
<dbReference type="GO" id="GO:0005886">
    <property type="term" value="C:plasma membrane"/>
    <property type="evidence" value="ECO:0007669"/>
    <property type="project" value="InterPro"/>
</dbReference>
<feature type="transmembrane region" description="Helical" evidence="10">
    <location>
        <begin position="150"/>
        <end position="166"/>
    </location>
</feature>
<dbReference type="SMART" id="SM01207">
    <property type="entry name" value="G3P_acyltransf"/>
    <property type="match status" value="1"/>
</dbReference>
<comment type="caution">
    <text evidence="11">The sequence shown here is derived from an EMBL/GenBank/DDBJ whole genome shotgun (WGS) entry which is preliminary data.</text>
</comment>
<evidence type="ECO:0000256" key="7">
    <source>
        <dbReference type="ARBA" id="ARBA00023136"/>
    </source>
</evidence>
<dbReference type="GO" id="GO:0043772">
    <property type="term" value="F:acyl-phosphate glycerol-3-phosphate acyltransferase activity"/>
    <property type="evidence" value="ECO:0007669"/>
    <property type="project" value="InterPro"/>
</dbReference>
<feature type="transmembrane region" description="Helical" evidence="10">
    <location>
        <begin position="6"/>
        <end position="25"/>
    </location>
</feature>
<evidence type="ECO:0000256" key="1">
    <source>
        <dbReference type="ARBA" id="ARBA00022475"/>
    </source>
</evidence>
<keyword evidence="6" id="KW-0443">Lipid metabolism</keyword>